<dbReference type="Gene3D" id="3.40.50.2000">
    <property type="entry name" value="Glycogen Phosphorylase B"/>
    <property type="match status" value="2"/>
</dbReference>
<evidence type="ECO:0000259" key="2">
    <source>
        <dbReference type="Pfam" id="PF13439"/>
    </source>
</evidence>
<comment type="caution">
    <text evidence="3">The sequence shown here is derived from an EMBL/GenBank/DDBJ whole genome shotgun (WGS) entry which is preliminary data.</text>
</comment>
<feature type="domain" description="Glycosyl transferase family 1" evidence="1">
    <location>
        <begin position="168"/>
        <end position="264"/>
    </location>
</feature>
<dbReference type="AlphaFoldDB" id="A1ZH75"/>
<dbReference type="GO" id="GO:0016757">
    <property type="term" value="F:glycosyltransferase activity"/>
    <property type="evidence" value="ECO:0007669"/>
    <property type="project" value="InterPro"/>
</dbReference>
<evidence type="ECO:0000313" key="3">
    <source>
        <dbReference type="EMBL" id="EAY30344.1"/>
    </source>
</evidence>
<feature type="domain" description="Glycosyltransferase subfamily 4-like N-terminal" evidence="2">
    <location>
        <begin position="16"/>
        <end position="101"/>
    </location>
</feature>
<sequence length="321" mass="36066">MHILQICNGRVPVQKYGGTERVVWWLSKELHKRGHQITLLVPEGSNAGFAKVLTYNPALSIDQQIPEEVDIVHAHLPITQPLSKPYVVTMHGNSGPGENYDIHTIFVSHNHAQRHQAEAFVYNGLGLDDYGTITLNASRQHLLFLGQDRKEKNLKGCQYIANKTGETLVAGGAEKKKPLLSFQKDNTIYKGMVGGEDKLELLRHSKALLFPVLWDEPFGLAMTESLYFGAPVFGTCYGSLPEIITKEVGFLSNSKEELVAAVQNLQDFDAQACHEYVCDNFSAKQMTDKYLMYYEKVLNGESINAARPQSTLTKKFKRYKF</sequence>
<dbReference type="CDD" id="cd03802">
    <property type="entry name" value="GT4_AviGT4-like"/>
    <property type="match status" value="1"/>
</dbReference>
<keyword evidence="3" id="KW-0808">Transferase</keyword>
<dbReference type="Pfam" id="PF00534">
    <property type="entry name" value="Glycos_transf_1"/>
    <property type="match status" value="1"/>
</dbReference>
<proteinExistence type="predicted"/>
<accession>A1ZH75</accession>
<dbReference type="PANTHER" id="PTHR12526:SF595">
    <property type="entry name" value="BLL5217 PROTEIN"/>
    <property type="match status" value="1"/>
</dbReference>
<evidence type="ECO:0000259" key="1">
    <source>
        <dbReference type="Pfam" id="PF00534"/>
    </source>
</evidence>
<dbReference type="InterPro" id="IPR001296">
    <property type="entry name" value="Glyco_trans_1"/>
</dbReference>
<dbReference type="InterPro" id="IPR028098">
    <property type="entry name" value="Glyco_trans_4-like_N"/>
</dbReference>
<dbReference type="SUPFAM" id="SSF53756">
    <property type="entry name" value="UDP-Glycosyltransferase/glycogen phosphorylase"/>
    <property type="match status" value="1"/>
</dbReference>
<dbReference type="EMBL" id="AAWS01000007">
    <property type="protein sequence ID" value="EAY30344.1"/>
    <property type="molecule type" value="Genomic_DNA"/>
</dbReference>
<dbReference type="PANTHER" id="PTHR12526">
    <property type="entry name" value="GLYCOSYLTRANSFERASE"/>
    <property type="match status" value="1"/>
</dbReference>
<dbReference type="Proteomes" id="UP000004095">
    <property type="component" value="Unassembled WGS sequence"/>
</dbReference>
<name>A1ZH75_MICM2</name>
<reference evidence="3 4" key="1">
    <citation type="submission" date="2007-01" db="EMBL/GenBank/DDBJ databases">
        <authorList>
            <person name="Haygood M."/>
            <person name="Podell S."/>
            <person name="Anderson C."/>
            <person name="Hopkinson B."/>
            <person name="Roe K."/>
            <person name="Barbeau K."/>
            <person name="Gaasterland T."/>
            <person name="Ferriera S."/>
            <person name="Johnson J."/>
            <person name="Kravitz S."/>
            <person name="Beeson K."/>
            <person name="Sutton G."/>
            <person name="Rogers Y.-H."/>
            <person name="Friedman R."/>
            <person name="Frazier M."/>
            <person name="Venter J.C."/>
        </authorList>
    </citation>
    <scope>NUCLEOTIDE SEQUENCE [LARGE SCALE GENOMIC DNA]</scope>
    <source>
        <strain evidence="3 4">ATCC 23134</strain>
    </source>
</reference>
<dbReference type="OrthoDB" id="9801573at2"/>
<dbReference type="Pfam" id="PF13439">
    <property type="entry name" value="Glyco_transf_4"/>
    <property type="match status" value="1"/>
</dbReference>
<gene>
    <name evidence="3" type="ORF">M23134_08173</name>
</gene>
<evidence type="ECO:0000313" key="4">
    <source>
        <dbReference type="Proteomes" id="UP000004095"/>
    </source>
</evidence>
<organism evidence="3 4">
    <name type="scientific">Microscilla marina ATCC 23134</name>
    <dbReference type="NCBI Taxonomy" id="313606"/>
    <lineage>
        <taxon>Bacteria</taxon>
        <taxon>Pseudomonadati</taxon>
        <taxon>Bacteroidota</taxon>
        <taxon>Cytophagia</taxon>
        <taxon>Cytophagales</taxon>
        <taxon>Microscillaceae</taxon>
        <taxon>Microscilla</taxon>
    </lineage>
</organism>
<keyword evidence="4" id="KW-1185">Reference proteome</keyword>
<dbReference type="eggNOG" id="COG0438">
    <property type="taxonomic scope" value="Bacteria"/>
</dbReference>
<dbReference type="RefSeq" id="WP_002695304.1">
    <property type="nucleotide sequence ID" value="NZ_AAWS01000007.1"/>
</dbReference>
<protein>
    <submittedName>
        <fullName evidence="3">Glycosyltransferase</fullName>
    </submittedName>
</protein>